<protein>
    <submittedName>
        <fullName evidence="2">Membrane protein</fullName>
    </submittedName>
</protein>
<organism evidence="2 3">
    <name type="scientific">Streptococcus gallolyticus</name>
    <dbReference type="NCBI Taxonomy" id="315405"/>
    <lineage>
        <taxon>Bacteria</taxon>
        <taxon>Bacillati</taxon>
        <taxon>Bacillota</taxon>
        <taxon>Bacilli</taxon>
        <taxon>Lactobacillales</taxon>
        <taxon>Streptococcaceae</taxon>
        <taxon>Streptococcus</taxon>
    </lineage>
</organism>
<accession>A0A380K7A6</accession>
<dbReference type="EMBL" id="UHFM01000006">
    <property type="protein sequence ID" value="SUN60883.1"/>
    <property type="molecule type" value="Genomic_DNA"/>
</dbReference>
<dbReference type="Proteomes" id="UP000254510">
    <property type="component" value="Unassembled WGS sequence"/>
</dbReference>
<name>A0A380K7A6_9STRE</name>
<keyword evidence="1" id="KW-0812">Transmembrane</keyword>
<sequence>MKKSFFLKTFKINGYLLTLLAMLAVVNLPIRFIVSFLKSEPNPSLIQYTQFLYELLSIGLKWLDGATEITALILFLLVLPELISRLTRDSLINWGKSIWLTYRLRKFLLRKVQFDDESDSTVALHNKSIRSAIIDIREDTVVFLMKLPNDYQAQKSVIDTRNILREEISNRFPCYVFSNFDRFNNWLQLEGTNFH</sequence>
<feature type="transmembrane region" description="Helical" evidence="1">
    <location>
        <begin position="12"/>
        <end position="34"/>
    </location>
</feature>
<dbReference type="AlphaFoldDB" id="A0A380K7A6"/>
<evidence type="ECO:0000313" key="3">
    <source>
        <dbReference type="Proteomes" id="UP000254510"/>
    </source>
</evidence>
<keyword evidence="1" id="KW-1133">Transmembrane helix</keyword>
<evidence type="ECO:0000256" key="1">
    <source>
        <dbReference type="SAM" id="Phobius"/>
    </source>
</evidence>
<keyword evidence="1" id="KW-0472">Membrane</keyword>
<feature type="transmembrane region" description="Helical" evidence="1">
    <location>
        <begin position="62"/>
        <end position="83"/>
    </location>
</feature>
<reference evidence="2 3" key="1">
    <citation type="submission" date="2018-06" db="EMBL/GenBank/DDBJ databases">
        <authorList>
            <consortium name="Pathogen Informatics"/>
            <person name="Doyle S."/>
        </authorList>
    </citation>
    <scope>NUCLEOTIDE SEQUENCE [LARGE SCALE GENOMIC DNA]</scope>
    <source>
        <strain evidence="2 3">NCTC13767</strain>
    </source>
</reference>
<evidence type="ECO:0000313" key="2">
    <source>
        <dbReference type="EMBL" id="SUN60883.1"/>
    </source>
</evidence>
<gene>
    <name evidence="2" type="ORF">NCTC13767_02095</name>
</gene>
<proteinExistence type="predicted"/>